<evidence type="ECO:0000256" key="3">
    <source>
        <dbReference type="ARBA" id="ARBA00010281"/>
    </source>
</evidence>
<evidence type="ECO:0000256" key="6">
    <source>
        <dbReference type="ARBA" id="ARBA00022922"/>
    </source>
</evidence>
<dbReference type="Pfam" id="PF08323">
    <property type="entry name" value="Glyco_transf_5"/>
    <property type="match status" value="1"/>
</dbReference>
<dbReference type="InterPro" id="IPR001296">
    <property type="entry name" value="Glyco_trans_1"/>
</dbReference>
<feature type="domain" description="Glycosyl transferase family 1" evidence="8">
    <location>
        <begin position="164"/>
        <end position="320"/>
    </location>
</feature>
<organism evidence="10">
    <name type="scientific">Tetraselmis sp. GSL018</name>
    <dbReference type="NCBI Taxonomy" id="582737"/>
    <lineage>
        <taxon>Eukaryota</taxon>
        <taxon>Viridiplantae</taxon>
        <taxon>Chlorophyta</taxon>
        <taxon>core chlorophytes</taxon>
        <taxon>Chlorodendrophyceae</taxon>
        <taxon>Chlorodendrales</taxon>
        <taxon>Chlorodendraceae</taxon>
        <taxon>Tetraselmis</taxon>
    </lineage>
</organism>
<evidence type="ECO:0000256" key="5">
    <source>
        <dbReference type="ARBA" id="ARBA00022679"/>
    </source>
</evidence>
<dbReference type="EMBL" id="GBEZ01009393">
    <property type="protein sequence ID" value="JAC76192.1"/>
    <property type="molecule type" value="Transcribed_RNA"/>
</dbReference>
<dbReference type="NCBIfam" id="TIGR02095">
    <property type="entry name" value="glgA"/>
    <property type="match status" value="1"/>
</dbReference>
<dbReference type="Pfam" id="PF00534">
    <property type="entry name" value="Glycos_transf_1"/>
    <property type="match status" value="1"/>
</dbReference>
<protein>
    <recommendedName>
        <fullName evidence="7">Starch synthase, chloroplastic/amyloplastic</fullName>
        <ecNumber evidence="7">2.4.1.-</ecNumber>
    </recommendedName>
</protein>
<dbReference type="UniPathway" id="UPA00152"/>
<comment type="pathway">
    <text evidence="2 7">Glycan biosynthesis; starch biosynthesis.</text>
</comment>
<keyword evidence="7" id="KW-0150">Chloroplast</keyword>
<comment type="similarity">
    <text evidence="3 7">Belongs to the glycosyltransferase 1 family. Bacterial/plant glycogen synthase subfamily.</text>
</comment>
<keyword evidence="5" id="KW-0808">Transferase</keyword>
<dbReference type="AlphaFoldDB" id="A0A061RTL9"/>
<dbReference type="GO" id="GO:0009501">
    <property type="term" value="C:amyloplast"/>
    <property type="evidence" value="ECO:0007669"/>
    <property type="project" value="UniProtKB-SubCell"/>
</dbReference>
<feature type="domain" description="Starch synthase catalytic" evidence="9">
    <location>
        <begin position="1"/>
        <end position="97"/>
    </location>
</feature>
<dbReference type="GO" id="GO:0019252">
    <property type="term" value="P:starch biosynthetic process"/>
    <property type="evidence" value="ECO:0007669"/>
    <property type="project" value="UniProtKB-UniRule"/>
</dbReference>
<dbReference type="GO" id="GO:0009507">
    <property type="term" value="C:chloroplast"/>
    <property type="evidence" value="ECO:0007669"/>
    <property type="project" value="UniProtKB-SubCell"/>
</dbReference>
<dbReference type="SUPFAM" id="SSF53756">
    <property type="entry name" value="UDP-Glycosyltransferase/glycogen phosphorylase"/>
    <property type="match status" value="1"/>
</dbReference>
<evidence type="ECO:0000256" key="1">
    <source>
        <dbReference type="ARBA" id="ARBA00001478"/>
    </source>
</evidence>
<keyword evidence="7" id="KW-0035">Amyloplast</keyword>
<keyword evidence="7" id="KW-0934">Plastid</keyword>
<feature type="non-terminal residue" evidence="10">
    <location>
        <position position="1"/>
    </location>
</feature>
<comment type="subcellular location">
    <subcellularLocation>
        <location evidence="7">Plastid</location>
        <location evidence="7">Chloroplast</location>
    </subcellularLocation>
    <subcellularLocation>
        <location evidence="7">Plastid</location>
        <location evidence="7">Amyloplast</location>
    </subcellularLocation>
</comment>
<evidence type="ECO:0000259" key="9">
    <source>
        <dbReference type="Pfam" id="PF08323"/>
    </source>
</evidence>
<dbReference type="InterPro" id="IPR013534">
    <property type="entry name" value="Starch_synth_cat_dom"/>
</dbReference>
<keyword evidence="6 7" id="KW-0750">Starch biosynthesis</keyword>
<dbReference type="CDD" id="cd03791">
    <property type="entry name" value="GT5_Glycogen_synthase_DULL1-like"/>
    <property type="match status" value="1"/>
</dbReference>
<gene>
    <name evidence="10" type="primary">GLGA</name>
    <name evidence="10" type="ORF">TSPGSL018_20887</name>
</gene>
<evidence type="ECO:0000259" key="8">
    <source>
        <dbReference type="Pfam" id="PF00534"/>
    </source>
</evidence>
<keyword evidence="4 7" id="KW-0328">Glycosyltransferase</keyword>
<reference evidence="10" key="1">
    <citation type="submission" date="2014-05" db="EMBL/GenBank/DDBJ databases">
        <title>The transcriptome of the halophilic microalga Tetraselmis sp. GSL018 isolated from the Great Salt Lake, Utah.</title>
        <authorList>
            <person name="Jinkerson R.E."/>
            <person name="D'Adamo S."/>
            <person name="Posewitz M.C."/>
        </authorList>
    </citation>
    <scope>NUCLEOTIDE SEQUENCE</scope>
    <source>
        <strain evidence="10">GSL018</strain>
    </source>
</reference>
<proteinExistence type="inferred from homology"/>
<evidence type="ECO:0000256" key="2">
    <source>
        <dbReference type="ARBA" id="ARBA00004727"/>
    </source>
</evidence>
<sequence>QAAAVALLYWDFYHAQGLPKPRVMLTIHSMSNSGEVRQDEFMAAGVHGSLFATAEKALDERTIGHNPERLCLLKGAIRYSNCVTTVSPTYADEAVNGGAAGWLRALFNSSEVRPKFHGVLNGIDTDEWDPSNDAALPATFSGEHPEGKALCKRYLQEGLGLNVDPSKPLVACVSRLVPQKGIHLIRHSIFHTVAEGGQFVLLGSGHADGDFQHLANSDFKDHPDASLKIMYSERLAHLIYAAADIVVVPSMFEPCGLTQLIAIRYGALPVVRRTGGLADTVFDVDETDEGNGFVFDGTDEASLENALGRAIKYYKEKPDWWAQRTAKNLRSDCSWRESAKQYVQLYYGISA</sequence>
<evidence type="ECO:0000256" key="7">
    <source>
        <dbReference type="RuleBase" id="RU361232"/>
    </source>
</evidence>
<dbReference type="Gene3D" id="3.40.50.2000">
    <property type="entry name" value="Glycogen Phosphorylase B"/>
    <property type="match status" value="2"/>
</dbReference>
<accession>A0A061RTL9</accession>
<name>A0A061RTL9_9CHLO</name>
<dbReference type="GO" id="GO:0009011">
    <property type="term" value="F:alpha-1,4-glucan glucosyltransferase (ADP-glucose donor) activity"/>
    <property type="evidence" value="ECO:0007669"/>
    <property type="project" value="UniProtKB-EC"/>
</dbReference>
<dbReference type="InterPro" id="IPR011835">
    <property type="entry name" value="GS/SS"/>
</dbReference>
<evidence type="ECO:0000313" key="10">
    <source>
        <dbReference type="EMBL" id="JAC76192.1"/>
    </source>
</evidence>
<dbReference type="PANTHER" id="PTHR46083:SF1">
    <property type="entry name" value="GLYCOGEN SYNTHASE 2-RELATED"/>
    <property type="match status" value="1"/>
</dbReference>
<evidence type="ECO:0000256" key="4">
    <source>
        <dbReference type="ARBA" id="ARBA00022676"/>
    </source>
</evidence>
<dbReference type="GO" id="GO:0004373">
    <property type="term" value="F:alpha-1,4-glucan glucosyltransferase (UDP-glucose donor) activity"/>
    <property type="evidence" value="ECO:0007669"/>
    <property type="project" value="InterPro"/>
</dbReference>
<comment type="catalytic activity">
    <reaction evidence="1">
        <text>[(1-&gt;4)-alpha-D-glucosyl](n) + ADP-alpha-D-glucose = [(1-&gt;4)-alpha-D-glucosyl](n+1) + ADP + H(+)</text>
        <dbReference type="Rhea" id="RHEA:18189"/>
        <dbReference type="Rhea" id="RHEA-COMP:9584"/>
        <dbReference type="Rhea" id="RHEA-COMP:9587"/>
        <dbReference type="ChEBI" id="CHEBI:15378"/>
        <dbReference type="ChEBI" id="CHEBI:15444"/>
        <dbReference type="ChEBI" id="CHEBI:57498"/>
        <dbReference type="ChEBI" id="CHEBI:456216"/>
        <dbReference type="EC" id="2.4.1.21"/>
    </reaction>
</comment>
<dbReference type="EC" id="2.4.1.-" evidence="7"/>
<dbReference type="PANTHER" id="PTHR46083">
    <property type="match status" value="1"/>
</dbReference>